<keyword evidence="2" id="KW-1185">Reference proteome</keyword>
<comment type="caution">
    <text evidence="1">The sequence shown here is derived from an EMBL/GenBank/DDBJ whole genome shotgun (WGS) entry which is preliminary data.</text>
</comment>
<dbReference type="EMBL" id="LHXO01000100">
    <property type="protein sequence ID" value="KXA93735.1"/>
    <property type="molecule type" value="Genomic_DNA"/>
</dbReference>
<organism evidence="1 2">
    <name type="scientific">candidate division MSBL1 archaeon SCGC-AAA259E19</name>
    <dbReference type="NCBI Taxonomy" id="1698264"/>
    <lineage>
        <taxon>Archaea</taxon>
        <taxon>Methanobacteriati</taxon>
        <taxon>Methanobacteriota</taxon>
        <taxon>candidate division MSBL1</taxon>
    </lineage>
</organism>
<dbReference type="AlphaFoldDB" id="A0A133UHR8"/>
<protein>
    <submittedName>
        <fullName evidence="1">Uncharacterized protein</fullName>
    </submittedName>
</protein>
<sequence length="94" mass="10210">MSQDDRVLLDVVGTEGEEKASPPEPLFTKSPLRIEALRGARGSNLLSMSSGGEAVLPYTGLGDLESRDEIILNSAVDRIPDGWIVKRIQEQMEG</sequence>
<evidence type="ECO:0000313" key="1">
    <source>
        <dbReference type="EMBL" id="KXA93735.1"/>
    </source>
</evidence>
<dbReference type="Proteomes" id="UP000070284">
    <property type="component" value="Unassembled WGS sequence"/>
</dbReference>
<gene>
    <name evidence="1" type="ORF">AKJ65_06010</name>
</gene>
<name>A0A133UHR8_9EURY</name>
<reference evidence="1 2" key="1">
    <citation type="journal article" date="2016" name="Sci. Rep.">
        <title>Metabolic traits of an uncultured archaeal lineage -MSBL1- from brine pools of the Red Sea.</title>
        <authorList>
            <person name="Mwirichia R."/>
            <person name="Alam I."/>
            <person name="Rashid M."/>
            <person name="Vinu M."/>
            <person name="Ba-Alawi W."/>
            <person name="Anthony Kamau A."/>
            <person name="Kamanda Ngugi D."/>
            <person name="Goker M."/>
            <person name="Klenk H.P."/>
            <person name="Bajic V."/>
            <person name="Stingl U."/>
        </authorList>
    </citation>
    <scope>NUCLEOTIDE SEQUENCE [LARGE SCALE GENOMIC DNA]</scope>
    <source>
        <strain evidence="1">SCGC-AAA259E19</strain>
    </source>
</reference>
<evidence type="ECO:0000313" key="2">
    <source>
        <dbReference type="Proteomes" id="UP000070284"/>
    </source>
</evidence>
<proteinExistence type="predicted"/>
<accession>A0A133UHR8</accession>